<dbReference type="Gene3D" id="3.30.465.10">
    <property type="match status" value="1"/>
</dbReference>
<evidence type="ECO:0000259" key="1">
    <source>
        <dbReference type="Pfam" id="PF08031"/>
    </source>
</evidence>
<dbReference type="GO" id="GO:0050660">
    <property type="term" value="F:flavin adenine dinucleotide binding"/>
    <property type="evidence" value="ECO:0007669"/>
    <property type="project" value="InterPro"/>
</dbReference>
<accession>A0A5M3XWD7</accession>
<comment type="caution">
    <text evidence="2">The sequence shown here is derived from an EMBL/GenBank/DDBJ whole genome shotgun (WGS) entry which is preliminary data.</text>
</comment>
<gene>
    <name evidence="2" type="ORF">Aple_067800</name>
</gene>
<dbReference type="InterPro" id="IPR012951">
    <property type="entry name" value="BBE"/>
</dbReference>
<feature type="domain" description="Berberine/berberine-like" evidence="1">
    <location>
        <begin position="55"/>
        <end position="75"/>
    </location>
</feature>
<dbReference type="Pfam" id="PF08031">
    <property type="entry name" value="BBE"/>
    <property type="match status" value="1"/>
</dbReference>
<organism evidence="2 3">
    <name type="scientific">Acrocarpospora pleiomorpha</name>
    <dbReference type="NCBI Taxonomy" id="90975"/>
    <lineage>
        <taxon>Bacteria</taxon>
        <taxon>Bacillati</taxon>
        <taxon>Actinomycetota</taxon>
        <taxon>Actinomycetes</taxon>
        <taxon>Streptosporangiales</taxon>
        <taxon>Streptosporangiaceae</taxon>
        <taxon>Acrocarpospora</taxon>
    </lineage>
</organism>
<evidence type="ECO:0000313" key="3">
    <source>
        <dbReference type="Proteomes" id="UP000377595"/>
    </source>
</evidence>
<protein>
    <recommendedName>
        <fullName evidence="1">Berberine/berberine-like domain-containing protein</fullName>
    </recommendedName>
</protein>
<evidence type="ECO:0000313" key="2">
    <source>
        <dbReference type="EMBL" id="GES23881.1"/>
    </source>
</evidence>
<dbReference type="Proteomes" id="UP000377595">
    <property type="component" value="Unassembled WGS sequence"/>
</dbReference>
<keyword evidence="3" id="KW-1185">Reference proteome</keyword>
<dbReference type="GO" id="GO:0016491">
    <property type="term" value="F:oxidoreductase activity"/>
    <property type="evidence" value="ECO:0007669"/>
    <property type="project" value="InterPro"/>
</dbReference>
<sequence length="78" mass="9215">MWEFSPDGRNLALVTERPVQLYDTATGRIHHRFATHRDWSDNFAAWPCFFHPQPLAEVKRRWDPENVFRLNQNVPPAG</sequence>
<dbReference type="EMBL" id="BLAF01000046">
    <property type="protein sequence ID" value="GES23881.1"/>
    <property type="molecule type" value="Genomic_DNA"/>
</dbReference>
<dbReference type="RefSeq" id="WP_344316992.1">
    <property type="nucleotide sequence ID" value="NZ_BAAAHM010000016.1"/>
</dbReference>
<proteinExistence type="predicted"/>
<dbReference type="InterPro" id="IPR016169">
    <property type="entry name" value="FAD-bd_PCMH_sub2"/>
</dbReference>
<reference evidence="2 3" key="1">
    <citation type="submission" date="2019-10" db="EMBL/GenBank/DDBJ databases">
        <title>Whole genome shotgun sequence of Acrocarpospora pleiomorpha NBRC 16267.</title>
        <authorList>
            <person name="Ichikawa N."/>
            <person name="Kimura A."/>
            <person name="Kitahashi Y."/>
            <person name="Komaki H."/>
            <person name="Oguchi A."/>
        </authorList>
    </citation>
    <scope>NUCLEOTIDE SEQUENCE [LARGE SCALE GENOMIC DNA]</scope>
    <source>
        <strain evidence="2 3">NBRC 16267</strain>
    </source>
</reference>
<name>A0A5M3XWD7_9ACTN</name>
<dbReference type="AlphaFoldDB" id="A0A5M3XWD7"/>